<keyword evidence="2" id="KW-0472">Membrane</keyword>
<evidence type="ECO:0000313" key="4">
    <source>
        <dbReference type="Proteomes" id="UP000621799"/>
    </source>
</evidence>
<comment type="caution">
    <text evidence="3">The sequence shown here is derived from an EMBL/GenBank/DDBJ whole genome shotgun (WGS) entry which is preliminary data.</text>
</comment>
<reference evidence="3" key="1">
    <citation type="submission" date="2020-10" db="EMBL/GenBank/DDBJ databases">
        <authorList>
            <person name="Castelo-Branco R."/>
            <person name="Eusebio N."/>
            <person name="Adriana R."/>
            <person name="Vieira A."/>
            <person name="Brugerolle De Fraissinette N."/>
            <person name="Rezende De Castro R."/>
            <person name="Schneider M.P."/>
            <person name="Vasconcelos V."/>
            <person name="Leao P.N."/>
        </authorList>
    </citation>
    <scope>NUCLEOTIDE SEQUENCE</scope>
    <source>
        <strain evidence="3">LEGE 11467</strain>
    </source>
</reference>
<feature type="compositionally biased region" description="Low complexity" evidence="1">
    <location>
        <begin position="1"/>
        <end position="15"/>
    </location>
</feature>
<keyword evidence="2" id="KW-0812">Transmembrane</keyword>
<dbReference type="AlphaFoldDB" id="A0A928W2D0"/>
<evidence type="ECO:0000256" key="2">
    <source>
        <dbReference type="SAM" id="Phobius"/>
    </source>
</evidence>
<evidence type="ECO:0000256" key="1">
    <source>
        <dbReference type="SAM" id="MobiDB-lite"/>
    </source>
</evidence>
<dbReference type="Proteomes" id="UP000621799">
    <property type="component" value="Unassembled WGS sequence"/>
</dbReference>
<sequence length="186" mass="20941">MTSQFHNFFNSNSSSANKLDRNESAPEDDLLLLEDLEDAETEERFVLVSTYLDGEASPQECRQVEALLASDPKMRQLYNRMLTLRRGLRDIPVPKNDRPLEPMVDRVFATIDLQTQRKWRWGSGAVAALFLAVVSGFAFSTQSYNTQLAQISIEPEQVRATISPEGFNGEIPNSESPLLSKALFVE</sequence>
<keyword evidence="2" id="KW-1133">Transmembrane helix</keyword>
<organism evidence="3 4">
    <name type="scientific">Zarconia navalis LEGE 11467</name>
    <dbReference type="NCBI Taxonomy" id="1828826"/>
    <lineage>
        <taxon>Bacteria</taxon>
        <taxon>Bacillati</taxon>
        <taxon>Cyanobacteriota</taxon>
        <taxon>Cyanophyceae</taxon>
        <taxon>Oscillatoriophycideae</taxon>
        <taxon>Oscillatoriales</taxon>
        <taxon>Oscillatoriales incertae sedis</taxon>
        <taxon>Zarconia</taxon>
        <taxon>Zarconia navalis</taxon>
    </lineage>
</organism>
<name>A0A928W2D0_9CYAN</name>
<proteinExistence type="predicted"/>
<keyword evidence="4" id="KW-1185">Reference proteome</keyword>
<evidence type="ECO:0008006" key="5">
    <source>
        <dbReference type="Google" id="ProtNLM"/>
    </source>
</evidence>
<protein>
    <recommendedName>
        <fullName evidence="5">Anti-sigma factor</fullName>
    </recommendedName>
</protein>
<feature type="transmembrane region" description="Helical" evidence="2">
    <location>
        <begin position="121"/>
        <end position="139"/>
    </location>
</feature>
<dbReference type="EMBL" id="JADEXN010000275">
    <property type="protein sequence ID" value="MBE9041975.1"/>
    <property type="molecule type" value="Genomic_DNA"/>
</dbReference>
<feature type="region of interest" description="Disordered" evidence="1">
    <location>
        <begin position="1"/>
        <end position="24"/>
    </location>
</feature>
<evidence type="ECO:0000313" key="3">
    <source>
        <dbReference type="EMBL" id="MBE9041975.1"/>
    </source>
</evidence>
<gene>
    <name evidence="3" type="ORF">IQ235_14425</name>
</gene>
<dbReference type="RefSeq" id="WP_264322158.1">
    <property type="nucleotide sequence ID" value="NZ_JADEXN010000275.1"/>
</dbReference>
<accession>A0A928W2D0</accession>